<dbReference type="InterPro" id="IPR017907">
    <property type="entry name" value="Znf_RING_CS"/>
</dbReference>
<reference evidence="10" key="3">
    <citation type="submission" date="2025-09" db="UniProtKB">
        <authorList>
            <consortium name="Ensembl"/>
        </authorList>
    </citation>
    <scope>IDENTIFICATION</scope>
</reference>
<dbReference type="PROSITE" id="PS50089">
    <property type="entry name" value="ZF_RING_2"/>
    <property type="match status" value="1"/>
</dbReference>
<dbReference type="Pfam" id="PF00643">
    <property type="entry name" value="zf-B_box"/>
    <property type="match status" value="1"/>
</dbReference>
<organism evidence="10 11">
    <name type="scientific">Erpetoichthys calabaricus</name>
    <name type="common">Rope fish</name>
    <name type="synonym">Calamoichthys calabaricus</name>
    <dbReference type="NCBI Taxonomy" id="27687"/>
    <lineage>
        <taxon>Eukaryota</taxon>
        <taxon>Metazoa</taxon>
        <taxon>Chordata</taxon>
        <taxon>Craniata</taxon>
        <taxon>Vertebrata</taxon>
        <taxon>Euteleostomi</taxon>
        <taxon>Actinopterygii</taxon>
        <taxon>Polypteriformes</taxon>
        <taxon>Polypteridae</taxon>
        <taxon>Erpetoichthys</taxon>
    </lineage>
</organism>
<dbReference type="InterPro" id="IPR013083">
    <property type="entry name" value="Znf_RING/FYVE/PHD"/>
</dbReference>
<dbReference type="Pfam" id="PF13765">
    <property type="entry name" value="PRY"/>
    <property type="match status" value="1"/>
</dbReference>
<dbReference type="PROSITE" id="PS50119">
    <property type="entry name" value="ZF_BBOX"/>
    <property type="match status" value="1"/>
</dbReference>
<evidence type="ECO:0000313" key="11">
    <source>
        <dbReference type="Proteomes" id="UP000694620"/>
    </source>
</evidence>
<dbReference type="PANTHER" id="PTHR25465">
    <property type="entry name" value="B-BOX DOMAIN CONTAINING"/>
    <property type="match status" value="1"/>
</dbReference>
<evidence type="ECO:0000256" key="1">
    <source>
        <dbReference type="ARBA" id="ARBA00022588"/>
    </source>
</evidence>
<evidence type="ECO:0000256" key="2">
    <source>
        <dbReference type="ARBA" id="ARBA00022723"/>
    </source>
</evidence>
<name>A0A8C4RGC7_ERPCA</name>
<evidence type="ECO:0000256" key="4">
    <source>
        <dbReference type="ARBA" id="ARBA00022833"/>
    </source>
</evidence>
<dbReference type="InterPro" id="IPR003879">
    <property type="entry name" value="Butyrophylin_SPRY"/>
</dbReference>
<evidence type="ECO:0000259" key="8">
    <source>
        <dbReference type="PROSITE" id="PS50119"/>
    </source>
</evidence>
<dbReference type="AlphaFoldDB" id="A0A8C4RGC7"/>
<evidence type="ECO:0000256" key="6">
    <source>
        <dbReference type="PROSITE-ProRule" id="PRU00024"/>
    </source>
</evidence>
<dbReference type="Gene3D" id="3.30.40.10">
    <property type="entry name" value="Zinc/RING finger domain, C3HC4 (zinc finger)"/>
    <property type="match status" value="1"/>
</dbReference>
<dbReference type="PANTHER" id="PTHR25465:SF31">
    <property type="entry name" value="RING-TYPE DOMAIN-CONTAINING PROTEIN"/>
    <property type="match status" value="1"/>
</dbReference>
<dbReference type="SMART" id="SM00449">
    <property type="entry name" value="SPRY"/>
    <property type="match status" value="1"/>
</dbReference>
<dbReference type="SUPFAM" id="SSF57845">
    <property type="entry name" value="B-box zinc-binding domain"/>
    <property type="match status" value="1"/>
</dbReference>
<dbReference type="GO" id="GO:0005737">
    <property type="term" value="C:cytoplasm"/>
    <property type="evidence" value="ECO:0007669"/>
    <property type="project" value="UniProtKB-ARBA"/>
</dbReference>
<feature type="domain" description="RING-type" evidence="7">
    <location>
        <begin position="17"/>
        <end position="62"/>
    </location>
</feature>
<dbReference type="Gene3D" id="2.60.120.920">
    <property type="match status" value="1"/>
</dbReference>
<evidence type="ECO:0000259" key="7">
    <source>
        <dbReference type="PROSITE" id="PS50089"/>
    </source>
</evidence>
<accession>A0A8C4RGC7</accession>
<dbReference type="InterPro" id="IPR001870">
    <property type="entry name" value="B30.2/SPRY"/>
</dbReference>
<dbReference type="InterPro" id="IPR000315">
    <property type="entry name" value="Znf_B-box"/>
</dbReference>
<keyword evidence="2" id="KW-0479">Metal-binding</keyword>
<dbReference type="SMART" id="SM00589">
    <property type="entry name" value="PRY"/>
    <property type="match status" value="1"/>
</dbReference>
<dbReference type="InterPro" id="IPR006574">
    <property type="entry name" value="PRY"/>
</dbReference>
<keyword evidence="1" id="KW-0399">Innate immunity</keyword>
<dbReference type="Ensembl" id="ENSECRT00000001789.1">
    <property type="protein sequence ID" value="ENSECRP00000001765.1"/>
    <property type="gene ID" value="ENSECRG00000001186.1"/>
</dbReference>
<evidence type="ECO:0000259" key="9">
    <source>
        <dbReference type="PROSITE" id="PS50188"/>
    </source>
</evidence>
<dbReference type="PROSITE" id="PS51257">
    <property type="entry name" value="PROKAR_LIPOPROTEIN"/>
    <property type="match status" value="1"/>
</dbReference>
<keyword evidence="3 6" id="KW-0863">Zinc-finger</keyword>
<evidence type="ECO:0000313" key="10">
    <source>
        <dbReference type="Ensembl" id="ENSECRP00000001765.1"/>
    </source>
</evidence>
<feature type="domain" description="B30.2/SPRY" evidence="9">
    <location>
        <begin position="260"/>
        <end position="464"/>
    </location>
</feature>
<feature type="domain" description="B box-type" evidence="8">
    <location>
        <begin position="84"/>
        <end position="125"/>
    </location>
</feature>
<dbReference type="Gene3D" id="3.30.160.60">
    <property type="entry name" value="Classic Zinc Finger"/>
    <property type="match status" value="1"/>
</dbReference>
<reference evidence="10" key="1">
    <citation type="submission" date="2021-06" db="EMBL/GenBank/DDBJ databases">
        <authorList>
            <consortium name="Wellcome Sanger Institute Data Sharing"/>
        </authorList>
    </citation>
    <scope>NUCLEOTIDE SEQUENCE [LARGE SCALE GENOMIC DNA]</scope>
</reference>
<dbReference type="GO" id="GO:0008270">
    <property type="term" value="F:zinc ion binding"/>
    <property type="evidence" value="ECO:0007669"/>
    <property type="project" value="UniProtKB-KW"/>
</dbReference>
<protein>
    <submittedName>
        <fullName evidence="10">Uncharacterized protein</fullName>
    </submittedName>
</protein>
<dbReference type="InterPro" id="IPR003877">
    <property type="entry name" value="SPRY_dom"/>
</dbReference>
<evidence type="ECO:0000256" key="5">
    <source>
        <dbReference type="ARBA" id="ARBA00022859"/>
    </source>
</evidence>
<keyword evidence="11" id="KW-1185">Reference proteome</keyword>
<dbReference type="PROSITE" id="PS00518">
    <property type="entry name" value="ZF_RING_1"/>
    <property type="match status" value="1"/>
</dbReference>
<dbReference type="InterPro" id="IPR013320">
    <property type="entry name" value="ConA-like_dom_sf"/>
</dbReference>
<dbReference type="GeneTree" id="ENSGT00940000154294"/>
<dbReference type="InterPro" id="IPR043136">
    <property type="entry name" value="B30.2/SPRY_sf"/>
</dbReference>
<dbReference type="PROSITE" id="PS50188">
    <property type="entry name" value="B302_SPRY"/>
    <property type="match status" value="1"/>
</dbReference>
<dbReference type="SUPFAM" id="SSF49899">
    <property type="entry name" value="Concanavalin A-like lectins/glucanases"/>
    <property type="match status" value="1"/>
</dbReference>
<dbReference type="Proteomes" id="UP000694620">
    <property type="component" value="Chromosome 4"/>
</dbReference>
<dbReference type="SMART" id="SM00336">
    <property type="entry name" value="BBOX"/>
    <property type="match status" value="1"/>
</dbReference>
<proteinExistence type="predicted"/>
<dbReference type="SUPFAM" id="SSF57850">
    <property type="entry name" value="RING/U-box"/>
    <property type="match status" value="1"/>
</dbReference>
<evidence type="ECO:0000256" key="3">
    <source>
        <dbReference type="ARBA" id="ARBA00022771"/>
    </source>
</evidence>
<keyword evidence="4" id="KW-0862">Zinc</keyword>
<dbReference type="GO" id="GO:0045087">
    <property type="term" value="P:innate immune response"/>
    <property type="evidence" value="ECO:0007669"/>
    <property type="project" value="UniProtKB-KW"/>
</dbReference>
<dbReference type="CDD" id="cd19769">
    <property type="entry name" value="Bbox2_TRIM16-like"/>
    <property type="match status" value="1"/>
</dbReference>
<dbReference type="PRINTS" id="PR01407">
    <property type="entry name" value="BUTYPHLNCDUF"/>
</dbReference>
<keyword evidence="5" id="KW-0391">Immunity</keyword>
<dbReference type="InterPro" id="IPR001841">
    <property type="entry name" value="Znf_RING"/>
</dbReference>
<reference evidence="10" key="2">
    <citation type="submission" date="2025-08" db="UniProtKB">
        <authorList>
            <consortium name="Ensembl"/>
        </authorList>
    </citation>
    <scope>IDENTIFICATION</scope>
</reference>
<dbReference type="Pfam" id="PF00622">
    <property type="entry name" value="SPRY"/>
    <property type="match status" value="1"/>
</dbReference>
<dbReference type="InterPro" id="IPR051051">
    <property type="entry name" value="E3_ubiq-ligase_TRIM/RNF"/>
</dbReference>
<sequence>MAGIVKPVNNPKDELTCFMCLQIYSYPVSLSCTHSFCLKCIQDHFKYRDDTEKYSSSFCVAHLRPHNEKVYLQSHVLVEPSEMMALRRCKVHREMLKLFCRDHRTCICTLCSLVGEHKQHMVCTVEEAKMEAEVRGRILKYKTHFFFISGIATPLPVLGKADHNLVLLQPHYKSRVRVLPTTTRSFRKWTPEAEQALRDCFGTTDWDILQGSYSENIEEVVDCTTEYINFCMDIVVPVRTVRCYANNKPWITSDIKGLLKQKKRAFKGGDQHELKHATTITLDPSTANEHLILSEDRTIVRYTDETLKAPYGPKRFDDTLYVMGSEGFNFGRHYWEVITRSKTDWEIGLAYASLPRKGKTWLGRNNISWSLECNGDRCMVWHNNISIRVSINYKLERVGVYLDYTGGTIAFYDAEKISLLHSFHNKFTEFLLDCCISEVAMRDWPSCSVKGNTCVLFCVLYLPFC</sequence>